<gene>
    <name evidence="1" type="ORF">MNBD_ALPHA02-159</name>
</gene>
<name>A0A3B0RUL4_9ZZZZ</name>
<proteinExistence type="predicted"/>
<dbReference type="AlphaFoldDB" id="A0A3B0RUL4"/>
<evidence type="ECO:0000313" key="1">
    <source>
        <dbReference type="EMBL" id="VAV95669.1"/>
    </source>
</evidence>
<feature type="non-terminal residue" evidence="1">
    <location>
        <position position="79"/>
    </location>
</feature>
<sequence length="79" mass="9230">MLLTLVTRVAILYHLCAFLRLAHKSLINTIRFMTIKMLFRPLIDQSILLTNTRLALEPNLNGGAFRHIFYDLRQLFSKV</sequence>
<reference evidence="1" key="1">
    <citation type="submission" date="2018-06" db="EMBL/GenBank/DDBJ databases">
        <authorList>
            <person name="Zhirakovskaya E."/>
        </authorList>
    </citation>
    <scope>NUCLEOTIDE SEQUENCE</scope>
</reference>
<organism evidence="1">
    <name type="scientific">hydrothermal vent metagenome</name>
    <dbReference type="NCBI Taxonomy" id="652676"/>
    <lineage>
        <taxon>unclassified sequences</taxon>
        <taxon>metagenomes</taxon>
        <taxon>ecological metagenomes</taxon>
    </lineage>
</organism>
<protein>
    <submittedName>
        <fullName evidence="1">Uncharacterized protein</fullName>
    </submittedName>
</protein>
<dbReference type="EMBL" id="UOED01000103">
    <property type="protein sequence ID" value="VAV95669.1"/>
    <property type="molecule type" value="Genomic_DNA"/>
</dbReference>
<accession>A0A3B0RUL4</accession>